<feature type="region of interest" description="Disordered" evidence="2">
    <location>
        <begin position="246"/>
        <end position="302"/>
    </location>
</feature>
<keyword evidence="4" id="KW-1185">Reference proteome</keyword>
<gene>
    <name evidence="3" type="ORF">EKO27_g10758</name>
</gene>
<name>A0A439CQA7_9PEZI</name>
<accession>A0A439CQA7</accession>
<evidence type="ECO:0000313" key="3">
    <source>
        <dbReference type="EMBL" id="RWA04349.1"/>
    </source>
</evidence>
<organism evidence="3 4">
    <name type="scientific">Xylaria grammica</name>
    <dbReference type="NCBI Taxonomy" id="363999"/>
    <lineage>
        <taxon>Eukaryota</taxon>
        <taxon>Fungi</taxon>
        <taxon>Dikarya</taxon>
        <taxon>Ascomycota</taxon>
        <taxon>Pezizomycotina</taxon>
        <taxon>Sordariomycetes</taxon>
        <taxon>Xylariomycetidae</taxon>
        <taxon>Xylariales</taxon>
        <taxon>Xylariaceae</taxon>
        <taxon>Xylaria</taxon>
    </lineage>
</organism>
<evidence type="ECO:0000256" key="1">
    <source>
        <dbReference type="SAM" id="Coils"/>
    </source>
</evidence>
<evidence type="ECO:0000256" key="2">
    <source>
        <dbReference type="SAM" id="MobiDB-lite"/>
    </source>
</evidence>
<feature type="coiled-coil region" evidence="1">
    <location>
        <begin position="749"/>
        <end position="789"/>
    </location>
</feature>
<feature type="compositionally biased region" description="Basic and acidic residues" evidence="2">
    <location>
        <begin position="287"/>
        <end position="302"/>
    </location>
</feature>
<feature type="compositionally biased region" description="Basic and acidic residues" evidence="2">
    <location>
        <begin position="452"/>
        <end position="462"/>
    </location>
</feature>
<feature type="region of interest" description="Disordered" evidence="2">
    <location>
        <begin position="452"/>
        <end position="489"/>
    </location>
</feature>
<dbReference type="Proteomes" id="UP000286045">
    <property type="component" value="Unassembled WGS sequence"/>
</dbReference>
<feature type="region of interest" description="Disordered" evidence="2">
    <location>
        <begin position="1"/>
        <end position="135"/>
    </location>
</feature>
<reference evidence="3 4" key="1">
    <citation type="submission" date="2018-12" db="EMBL/GenBank/DDBJ databases">
        <title>Draft genome sequence of Xylaria grammica IHI A82.</title>
        <authorList>
            <person name="Buettner E."/>
            <person name="Kellner H."/>
        </authorList>
    </citation>
    <scope>NUCLEOTIDE SEQUENCE [LARGE SCALE GENOMIC DNA]</scope>
    <source>
        <strain evidence="3 4">IHI A82</strain>
    </source>
</reference>
<protein>
    <submittedName>
        <fullName evidence="3">Uncharacterized protein</fullName>
    </submittedName>
</protein>
<keyword evidence="1" id="KW-0175">Coiled coil</keyword>
<sequence length="898" mass="100372">MESPGGLRSPNRTSLQPPTAHYQRTSLTTDSSDQDDDDDDDIPAHKLPSVSPAKRHPLSVPSPHVKQTKRPLSDAARGGIVLYPGSKRPRNGYNMPPPSRESLPRSTPDSSCTPAPIRSRSDSLNSSLGDDVPEGLVSSVNDAIRQAQDHEEQQPQLEGALTTDVLEEARSDQVEGTRSPVGDHGSGLPLALPLDSEVLNGVSAETLQLFQATHCAAMLADATPNGAIRTNTEVKAPVDTVLPPPGDIWDVPCSPGQQSAQQTAPERRTETTPPPVKKRGRPPEPSGNEKKILGRPRKDCPRLRDETYRDYSTRIARLRKKPIPRFSDSDAQLPRQPFPVPNGASPIQYVGTNASEQIIQDNDASTPAHVPVVTRGQEPDISRVQFYPCFDGNNSQLAPSLGLAPKTVPEEDTGWAINHAEGSSREGNLDEGSKNVECDDNVVQEELIESGHDECADPHASEDDGMISDFIDGFNSDPGSHRNADQSAEDSFAHDVNAFNASRTHHHEEEENFEDPVDDDVLSIHMDPTPLKQLYTLLGNAAWAGVKRGWQRQDFDYDDAKTEPARALLPLLTKLERLYLMAPRAPDLKAQNKFLREHGDMLRYYFYKIRVVVEYIRSERLELPERNEVALNTDPRKRKRMVQDLVLYVIPMLAHVLVSGWDLGGEKWTKTSFTIATVELLKRTLGWIVVLHRRLLGELESCPLEEEPETERKKQLWRTQNEKRKEIGPLLDKLCQVLSAAPDQLAEVEARAEMELQRREERLRREEQLEIERKAAEEARQALVAEQKKRSLLSIRGIHYRLRPPTPPSRPSPTATLRSAEWSLEEQNLLFLRIQAAYPACPDLNNIRWELNKTLAQTVAMTEKILEKMLKKVLVGYSAEERAAELRRIMHSSGAVES</sequence>
<dbReference type="EMBL" id="RYZI01000584">
    <property type="protein sequence ID" value="RWA04349.1"/>
    <property type="molecule type" value="Genomic_DNA"/>
</dbReference>
<proteinExistence type="predicted"/>
<dbReference type="AlphaFoldDB" id="A0A439CQA7"/>
<comment type="caution">
    <text evidence="3">The sequence shown here is derived from an EMBL/GenBank/DDBJ whole genome shotgun (WGS) entry which is preliminary data.</text>
</comment>
<feature type="compositionally biased region" description="Polar residues" evidence="2">
    <location>
        <begin position="104"/>
        <end position="113"/>
    </location>
</feature>
<dbReference type="STRING" id="363999.A0A439CQA7"/>
<feature type="compositionally biased region" description="Acidic residues" evidence="2">
    <location>
        <begin position="32"/>
        <end position="41"/>
    </location>
</feature>
<evidence type="ECO:0000313" key="4">
    <source>
        <dbReference type="Proteomes" id="UP000286045"/>
    </source>
</evidence>